<keyword evidence="3 6" id="KW-0812">Transmembrane</keyword>
<sequence length="504" mass="52267">MSTSSPRHPGGPTAPESAAPKSIALPKILGVADGIAITLSNVSPVVSIGVGLGTIGAAIGVAGLPAAFLLAFLPIAGIAFAFAKLNEYDRNCGTAYVWVGKVLGPWWGYLIGWLLMASNIIFLAYAAPLAGDYGLQTLVAFGVDGVGALRPGSYQLVATVAGVALLAGLAWLAVCGVDICAKYQKVLVVVEAGTVAFFCGWALLDGAEAEFSWSWFSPAVFPSPSVLATGLVLSVYMYWGWEAAFAVTEETVGRRTSSRAGFTTLLIVLALFLFASVSFQKATTPEELVEHGASALPYLGGKLAGPVGAAVATGVLFLCIVSCIQSVLIGAARGALAMGRDGVLGPVWAKLHPRRATPAHGTAVITLISGVLAFVSLGLGTVNTIIVGSVTAVGILVSFYYALTGIASAVLFFRRALGNLRMLVTAVIVPLLSGLVLAGLGGYLAYLNWTSTDSFAFDAANGRFLTLLPVVILVLGIPMGMWKKYVRKSPYFIPGAERVDPPQH</sequence>
<evidence type="ECO:0000256" key="5">
    <source>
        <dbReference type="ARBA" id="ARBA00023136"/>
    </source>
</evidence>
<dbReference type="Proteomes" id="UP000199529">
    <property type="component" value="Unassembled WGS sequence"/>
</dbReference>
<feature type="transmembrane region" description="Helical" evidence="6">
    <location>
        <begin position="260"/>
        <end position="279"/>
    </location>
</feature>
<feature type="transmembrane region" description="Helical" evidence="6">
    <location>
        <begin position="66"/>
        <end position="85"/>
    </location>
</feature>
<dbReference type="InterPro" id="IPR050367">
    <property type="entry name" value="APC_superfamily"/>
</dbReference>
<protein>
    <submittedName>
        <fullName evidence="7">Amino acid/polyamine/organocation transporter, APC superfamily</fullName>
    </submittedName>
</protein>
<evidence type="ECO:0000256" key="3">
    <source>
        <dbReference type="ARBA" id="ARBA00022692"/>
    </source>
</evidence>
<feature type="transmembrane region" description="Helical" evidence="6">
    <location>
        <begin position="307"/>
        <end position="331"/>
    </location>
</feature>
<dbReference type="PANTHER" id="PTHR42770:SF7">
    <property type="entry name" value="MEMBRANE PROTEIN"/>
    <property type="match status" value="1"/>
</dbReference>
<accession>A0A1H3HRS4</accession>
<comment type="subcellular location">
    <subcellularLocation>
        <location evidence="1">Cell membrane</location>
        <topology evidence="1">Multi-pass membrane protein</topology>
    </subcellularLocation>
</comment>
<reference evidence="8" key="1">
    <citation type="submission" date="2016-10" db="EMBL/GenBank/DDBJ databases">
        <authorList>
            <person name="Varghese N."/>
            <person name="Submissions S."/>
        </authorList>
    </citation>
    <scope>NUCLEOTIDE SEQUENCE [LARGE SCALE GENOMIC DNA]</scope>
    <source>
        <strain evidence="8">CGMCC 4.3530</strain>
    </source>
</reference>
<dbReference type="EMBL" id="FNOK01000021">
    <property type="protein sequence ID" value="SDY18167.1"/>
    <property type="molecule type" value="Genomic_DNA"/>
</dbReference>
<evidence type="ECO:0000313" key="8">
    <source>
        <dbReference type="Proteomes" id="UP000199529"/>
    </source>
</evidence>
<feature type="transmembrane region" description="Helical" evidence="6">
    <location>
        <begin position="359"/>
        <end position="379"/>
    </location>
</feature>
<dbReference type="RefSeq" id="WP_093268351.1">
    <property type="nucleotide sequence ID" value="NZ_FNOK01000021.1"/>
</dbReference>
<feature type="transmembrane region" description="Helical" evidence="6">
    <location>
        <begin position="106"/>
        <end position="127"/>
    </location>
</feature>
<keyword evidence="5 6" id="KW-0472">Membrane</keyword>
<dbReference type="InterPro" id="IPR002293">
    <property type="entry name" value="AA/rel_permease1"/>
</dbReference>
<name>A0A1H3HRS4_9PSEU</name>
<dbReference type="Gene3D" id="1.20.1740.10">
    <property type="entry name" value="Amino acid/polyamine transporter I"/>
    <property type="match status" value="1"/>
</dbReference>
<evidence type="ECO:0000256" key="1">
    <source>
        <dbReference type="ARBA" id="ARBA00004651"/>
    </source>
</evidence>
<dbReference type="PIRSF" id="PIRSF006060">
    <property type="entry name" value="AA_transporter"/>
    <property type="match status" value="1"/>
</dbReference>
<feature type="transmembrane region" description="Helical" evidence="6">
    <location>
        <begin position="216"/>
        <end position="239"/>
    </location>
</feature>
<dbReference type="STRING" id="418495.SAMN05216215_102169"/>
<evidence type="ECO:0000313" key="7">
    <source>
        <dbReference type="EMBL" id="SDY18167.1"/>
    </source>
</evidence>
<feature type="transmembrane region" description="Helical" evidence="6">
    <location>
        <begin position="154"/>
        <end position="174"/>
    </location>
</feature>
<proteinExistence type="predicted"/>
<feature type="transmembrane region" description="Helical" evidence="6">
    <location>
        <begin position="464"/>
        <end position="482"/>
    </location>
</feature>
<feature type="transmembrane region" description="Helical" evidence="6">
    <location>
        <begin position="420"/>
        <end position="444"/>
    </location>
</feature>
<feature type="transmembrane region" description="Helical" evidence="6">
    <location>
        <begin position="186"/>
        <end position="204"/>
    </location>
</feature>
<keyword evidence="4 6" id="KW-1133">Transmembrane helix</keyword>
<dbReference type="GO" id="GO:0005886">
    <property type="term" value="C:plasma membrane"/>
    <property type="evidence" value="ECO:0007669"/>
    <property type="project" value="UniProtKB-SubCell"/>
</dbReference>
<feature type="transmembrane region" description="Helical" evidence="6">
    <location>
        <begin position="385"/>
        <end position="413"/>
    </location>
</feature>
<feature type="transmembrane region" description="Helical" evidence="6">
    <location>
        <begin position="35"/>
        <end position="60"/>
    </location>
</feature>
<evidence type="ECO:0000256" key="6">
    <source>
        <dbReference type="SAM" id="Phobius"/>
    </source>
</evidence>
<dbReference type="OrthoDB" id="138827at2"/>
<keyword evidence="2" id="KW-1003">Cell membrane</keyword>
<evidence type="ECO:0000256" key="2">
    <source>
        <dbReference type="ARBA" id="ARBA00022475"/>
    </source>
</evidence>
<keyword evidence="8" id="KW-1185">Reference proteome</keyword>
<dbReference type="GO" id="GO:0022857">
    <property type="term" value="F:transmembrane transporter activity"/>
    <property type="evidence" value="ECO:0007669"/>
    <property type="project" value="InterPro"/>
</dbReference>
<evidence type="ECO:0000256" key="4">
    <source>
        <dbReference type="ARBA" id="ARBA00022989"/>
    </source>
</evidence>
<gene>
    <name evidence="7" type="ORF">SAMN05216215_102169</name>
</gene>
<dbReference type="AlphaFoldDB" id="A0A1H3HRS4"/>
<dbReference type="Pfam" id="PF13520">
    <property type="entry name" value="AA_permease_2"/>
    <property type="match status" value="1"/>
</dbReference>
<dbReference type="PANTHER" id="PTHR42770">
    <property type="entry name" value="AMINO ACID TRANSPORTER-RELATED"/>
    <property type="match status" value="1"/>
</dbReference>
<organism evidence="7 8">
    <name type="scientific">Saccharopolyspora shandongensis</name>
    <dbReference type="NCBI Taxonomy" id="418495"/>
    <lineage>
        <taxon>Bacteria</taxon>
        <taxon>Bacillati</taxon>
        <taxon>Actinomycetota</taxon>
        <taxon>Actinomycetes</taxon>
        <taxon>Pseudonocardiales</taxon>
        <taxon>Pseudonocardiaceae</taxon>
        <taxon>Saccharopolyspora</taxon>
    </lineage>
</organism>